<dbReference type="EMBL" id="JBGBZJ010000003">
    <property type="protein sequence ID" value="MEY9458053.1"/>
    <property type="molecule type" value="Genomic_DNA"/>
</dbReference>
<sequence length="74" mass="7962">MPRVTNIEQPSPCDQFVWGAKAIGKVIGRSEKGAFHALESGRVPGASKIAGRWGMHVPTFLASFTEAPRERVAA</sequence>
<evidence type="ECO:0000313" key="2">
    <source>
        <dbReference type="Proteomes" id="UP001565369"/>
    </source>
</evidence>
<evidence type="ECO:0008006" key="3">
    <source>
        <dbReference type="Google" id="ProtNLM"/>
    </source>
</evidence>
<accession>A0ABV4G2D3</accession>
<organism evidence="1 2">
    <name type="scientific">Bradyrhizobium ottawaense</name>
    <dbReference type="NCBI Taxonomy" id="931866"/>
    <lineage>
        <taxon>Bacteria</taxon>
        <taxon>Pseudomonadati</taxon>
        <taxon>Pseudomonadota</taxon>
        <taxon>Alphaproteobacteria</taxon>
        <taxon>Hyphomicrobiales</taxon>
        <taxon>Nitrobacteraceae</taxon>
        <taxon>Bradyrhizobium</taxon>
    </lineage>
</organism>
<name>A0ABV4G2D3_9BRAD</name>
<comment type="caution">
    <text evidence="1">The sequence shown here is derived from an EMBL/GenBank/DDBJ whole genome shotgun (WGS) entry which is preliminary data.</text>
</comment>
<protein>
    <recommendedName>
        <fullName evidence="3">Transcriptional regulator</fullName>
    </recommendedName>
</protein>
<gene>
    <name evidence="1" type="ORF">ABIG07_007001</name>
</gene>
<reference evidence="1 2" key="1">
    <citation type="submission" date="2024-07" db="EMBL/GenBank/DDBJ databases">
        <title>Genomic Encyclopedia of Type Strains, Phase V (KMG-V): Genome sequencing to study the core and pangenomes of soil and plant-associated prokaryotes.</title>
        <authorList>
            <person name="Whitman W."/>
        </authorList>
    </citation>
    <scope>NUCLEOTIDE SEQUENCE [LARGE SCALE GENOMIC DNA]</scope>
    <source>
        <strain evidence="1 2">USDA 152</strain>
    </source>
</reference>
<keyword evidence="2" id="KW-1185">Reference proteome</keyword>
<proteinExistence type="predicted"/>
<dbReference type="RefSeq" id="WP_370092289.1">
    <property type="nucleotide sequence ID" value="NZ_JBGBZG010000002.1"/>
</dbReference>
<evidence type="ECO:0000313" key="1">
    <source>
        <dbReference type="EMBL" id="MEY9458053.1"/>
    </source>
</evidence>
<dbReference type="Proteomes" id="UP001565369">
    <property type="component" value="Unassembled WGS sequence"/>
</dbReference>